<dbReference type="CDD" id="cd21471">
    <property type="entry name" value="CrtC-like"/>
    <property type="match status" value="1"/>
</dbReference>
<dbReference type="SUPFAM" id="SSF159245">
    <property type="entry name" value="AttH-like"/>
    <property type="match status" value="1"/>
</dbReference>
<dbReference type="Proteomes" id="UP000321832">
    <property type="component" value="Unassembled WGS sequence"/>
</dbReference>
<comment type="caution">
    <text evidence="1">The sequence shown here is derived from an EMBL/GenBank/DDBJ whole genome shotgun (WGS) entry which is preliminary data.</text>
</comment>
<dbReference type="AlphaFoldDB" id="A0A5C6U4K2"/>
<reference evidence="1 2" key="1">
    <citation type="submission" date="2019-08" db="EMBL/GenBank/DDBJ databases">
        <authorList>
            <person name="Khan S.A."/>
            <person name="Jeon C.O."/>
            <person name="Jeong S.E."/>
        </authorList>
    </citation>
    <scope>NUCLEOTIDE SEQUENCE [LARGE SCALE GENOMIC DNA]</scope>
    <source>
        <strain evidence="2">IMCC1728</strain>
    </source>
</reference>
<accession>A0A5C6U4K2</accession>
<evidence type="ECO:0000313" key="1">
    <source>
        <dbReference type="EMBL" id="TXC67520.1"/>
    </source>
</evidence>
<dbReference type="EMBL" id="VOPW01000001">
    <property type="protein sequence ID" value="TXC67520.1"/>
    <property type="molecule type" value="Genomic_DNA"/>
</dbReference>
<organism evidence="1 2">
    <name type="scientific">Piscinibacter aquaticus</name>
    <dbReference type="NCBI Taxonomy" id="392597"/>
    <lineage>
        <taxon>Bacteria</taxon>
        <taxon>Pseudomonadati</taxon>
        <taxon>Pseudomonadota</taxon>
        <taxon>Betaproteobacteria</taxon>
        <taxon>Burkholderiales</taxon>
        <taxon>Sphaerotilaceae</taxon>
        <taxon>Piscinibacter</taxon>
    </lineage>
</organism>
<proteinExistence type="predicted"/>
<protein>
    <submittedName>
        <fullName evidence="1">Carotenoid 1,2-hydratase</fullName>
    </submittedName>
</protein>
<keyword evidence="2" id="KW-1185">Reference proteome</keyword>
<evidence type="ECO:0000313" key="2">
    <source>
        <dbReference type="Proteomes" id="UP000321832"/>
    </source>
</evidence>
<name>A0A5C6U4K2_9BURK</name>
<sequence length="283" mass="31618">MTIIAFVGSVFSPYYAWARERDPATPAGDHCAINVALYGAGGRRWTMTERSAAHVRRDHHEFNVGPSRLQWDGASLVIDIDEIGMPLPRRVCGRVRVWPRALASFATALDPAGLHRWGPIAPAARIEVELDKPGTRWAGEAYLDSNEGDEPIDRPFALWDWSRTALPDGGAAVLYDVRMKQGSDRIIAQRFAADGSAEPFEAPQRQRLPSAALWRIPRHMRSEPASPARVLKTLEDTPFYARSLVESGLFGQRVHSVHETLSIPRLVAPSTRLMLPFRMPRVR</sequence>
<gene>
    <name evidence="1" type="ORF">FSC37_12570</name>
</gene>